<proteinExistence type="predicted"/>
<dbReference type="GO" id="GO:0006952">
    <property type="term" value="P:defense response"/>
    <property type="evidence" value="ECO:0007669"/>
    <property type="project" value="InterPro"/>
</dbReference>
<dbReference type="AlphaFoldDB" id="A0A371EY93"/>
<accession>A0A371EY93</accession>
<keyword evidence="1" id="KW-0472">Membrane</keyword>
<feature type="transmembrane region" description="Helical" evidence="1">
    <location>
        <begin position="102"/>
        <end position="120"/>
    </location>
</feature>
<evidence type="ECO:0000259" key="2">
    <source>
        <dbReference type="Pfam" id="PF00931"/>
    </source>
</evidence>
<evidence type="ECO:0000313" key="3">
    <source>
        <dbReference type="EMBL" id="RDX71012.1"/>
    </source>
</evidence>
<evidence type="ECO:0000313" key="4">
    <source>
        <dbReference type="Proteomes" id="UP000257109"/>
    </source>
</evidence>
<dbReference type="GO" id="GO:0043531">
    <property type="term" value="F:ADP binding"/>
    <property type="evidence" value="ECO:0007669"/>
    <property type="project" value="InterPro"/>
</dbReference>
<feature type="non-terminal residue" evidence="3">
    <location>
        <position position="1"/>
    </location>
</feature>
<dbReference type="Gene3D" id="3.80.10.10">
    <property type="entry name" value="Ribonuclease Inhibitor"/>
    <property type="match status" value="1"/>
</dbReference>
<dbReference type="EMBL" id="QJKJ01011493">
    <property type="protein sequence ID" value="RDX71012.1"/>
    <property type="molecule type" value="Genomic_DNA"/>
</dbReference>
<dbReference type="PRINTS" id="PR00364">
    <property type="entry name" value="DISEASERSIST"/>
</dbReference>
<dbReference type="SUPFAM" id="SSF52058">
    <property type="entry name" value="L domain-like"/>
    <property type="match status" value="1"/>
</dbReference>
<name>A0A371EY93_MUCPR</name>
<dbReference type="Gene3D" id="3.40.50.300">
    <property type="entry name" value="P-loop containing nucleotide triphosphate hydrolases"/>
    <property type="match status" value="1"/>
</dbReference>
<dbReference type="PANTHER" id="PTHR11017:SF263">
    <property type="entry name" value="ADP-RIBOSYL CYCLASE_CYCLIC ADP-RIBOSE HYDROLASE"/>
    <property type="match status" value="1"/>
</dbReference>
<evidence type="ECO:0000256" key="1">
    <source>
        <dbReference type="SAM" id="Phobius"/>
    </source>
</evidence>
<keyword evidence="1" id="KW-0812">Transmembrane</keyword>
<dbReference type="InterPro" id="IPR032675">
    <property type="entry name" value="LRR_dom_sf"/>
</dbReference>
<dbReference type="Pfam" id="PF00931">
    <property type="entry name" value="NB-ARC"/>
    <property type="match status" value="1"/>
</dbReference>
<dbReference type="OrthoDB" id="1435635at2759"/>
<keyword evidence="1" id="KW-1133">Transmembrane helix</keyword>
<dbReference type="PANTHER" id="PTHR11017">
    <property type="entry name" value="LEUCINE-RICH REPEAT-CONTAINING PROTEIN"/>
    <property type="match status" value="1"/>
</dbReference>
<dbReference type="InterPro" id="IPR044974">
    <property type="entry name" value="Disease_R_plants"/>
</dbReference>
<dbReference type="InterPro" id="IPR002182">
    <property type="entry name" value="NB-ARC"/>
</dbReference>
<keyword evidence="4" id="KW-1185">Reference proteome</keyword>
<comment type="caution">
    <text evidence="3">The sequence shown here is derived from an EMBL/GenBank/DDBJ whole genome shotgun (WGS) entry which is preliminary data.</text>
</comment>
<protein>
    <submittedName>
        <fullName evidence="3">Protein DA1-related 4</fullName>
    </submittedName>
</protein>
<dbReference type="STRING" id="157652.A0A371EY93"/>
<dbReference type="SUPFAM" id="SSF52540">
    <property type="entry name" value="P-loop containing nucleoside triphosphate hydrolases"/>
    <property type="match status" value="1"/>
</dbReference>
<feature type="domain" description="NB-ARC" evidence="2">
    <location>
        <begin position="164"/>
        <end position="257"/>
    </location>
</feature>
<sequence length="397" mass="44883">MDEHQSISLILGHQNTLKSLYLGGSNIERLPSSIKNLTQQLHLEVSNCKELQTIPGLPLFLETLDVEYCTSLQTLPKLPSFLQTLNAQSCTSLQTLPELPPFLTLIMMIIIILVKLFMCIQEATFQSGMMMSCLKILSILCSRCCVDPWLTQKNLKEFVDVESLIRKEAKDTRLIGIWGMGGIGKTTLAQYVFNKLRNDYQTSYFLANETEQSSKSGIITLKKDIFIELIGPVHIDTPNSLSNDRIRRMEILIVLDDKKHFPHPLDIKQRSSVPEWFEYKTTKGNLIIDLSSSPPSPFLDFIFCFVLGNYKVTQRIEKLDVYFAVSDGEGEGVKGYEGMYIDYGGQRMKLDHSQKPNQVLKGFGVSPISISTYNNFIKQMKFGCYYPSPAAAVKLST</sequence>
<organism evidence="3 4">
    <name type="scientific">Mucuna pruriens</name>
    <name type="common">Velvet bean</name>
    <name type="synonym">Dolichos pruriens</name>
    <dbReference type="NCBI Taxonomy" id="157652"/>
    <lineage>
        <taxon>Eukaryota</taxon>
        <taxon>Viridiplantae</taxon>
        <taxon>Streptophyta</taxon>
        <taxon>Embryophyta</taxon>
        <taxon>Tracheophyta</taxon>
        <taxon>Spermatophyta</taxon>
        <taxon>Magnoliopsida</taxon>
        <taxon>eudicotyledons</taxon>
        <taxon>Gunneridae</taxon>
        <taxon>Pentapetalae</taxon>
        <taxon>rosids</taxon>
        <taxon>fabids</taxon>
        <taxon>Fabales</taxon>
        <taxon>Fabaceae</taxon>
        <taxon>Papilionoideae</taxon>
        <taxon>50 kb inversion clade</taxon>
        <taxon>NPAAA clade</taxon>
        <taxon>indigoferoid/millettioid clade</taxon>
        <taxon>Phaseoleae</taxon>
        <taxon>Mucuna</taxon>
    </lineage>
</organism>
<gene>
    <name evidence="3" type="primary">DAR4</name>
    <name evidence="3" type="ORF">CR513_49683</name>
</gene>
<reference evidence="3" key="1">
    <citation type="submission" date="2018-05" db="EMBL/GenBank/DDBJ databases">
        <title>Draft genome of Mucuna pruriens seed.</title>
        <authorList>
            <person name="Nnadi N.E."/>
            <person name="Vos R."/>
            <person name="Hasami M.H."/>
            <person name="Devisetty U.K."/>
            <person name="Aguiy J.C."/>
        </authorList>
    </citation>
    <scope>NUCLEOTIDE SEQUENCE [LARGE SCALE GENOMIC DNA]</scope>
    <source>
        <strain evidence="3">JCA_2017</strain>
    </source>
</reference>
<dbReference type="InterPro" id="IPR027417">
    <property type="entry name" value="P-loop_NTPase"/>
</dbReference>
<dbReference type="Proteomes" id="UP000257109">
    <property type="component" value="Unassembled WGS sequence"/>
</dbReference>